<comment type="subcellular location">
    <subcellularLocation>
        <location evidence="1">Endomembrane system</location>
        <topology evidence="1">Multi-pass membrane protein</topology>
    </subcellularLocation>
    <subcellularLocation>
        <location evidence="10">Membrane</location>
        <topology evidence="10">Multi-pass membrane protein</topology>
    </subcellularLocation>
</comment>
<keyword evidence="10" id="KW-0109">Calcium transport</keyword>
<dbReference type="EC" id="7.2.2.10" evidence="10"/>
<dbReference type="NCBIfam" id="TIGR01116">
    <property type="entry name" value="ATPase-IIA1_Ca"/>
    <property type="match status" value="1"/>
</dbReference>
<evidence type="ECO:0000256" key="6">
    <source>
        <dbReference type="ARBA" id="ARBA00022842"/>
    </source>
</evidence>
<protein>
    <recommendedName>
        <fullName evidence="10">Calcium-transporting ATPase</fullName>
        <ecNumber evidence="10">7.2.2.10</ecNumber>
    </recommendedName>
</protein>
<dbReference type="FunFam" id="3.40.50.1000:FF:000001">
    <property type="entry name" value="Phospholipid-transporting ATPase IC"/>
    <property type="match status" value="1"/>
</dbReference>
<dbReference type="InterPro" id="IPR023298">
    <property type="entry name" value="ATPase_P-typ_TM_dom_sf"/>
</dbReference>
<feature type="compositionally biased region" description="Basic and acidic residues" evidence="11">
    <location>
        <begin position="11"/>
        <end position="24"/>
    </location>
</feature>
<keyword evidence="10" id="KW-0106">Calcium</keyword>
<name>M1V8V6_CYAM1</name>
<evidence type="ECO:0000313" key="13">
    <source>
        <dbReference type="EMBL" id="BAM80984.1"/>
    </source>
</evidence>
<dbReference type="GO" id="GO:0012505">
    <property type="term" value="C:endomembrane system"/>
    <property type="evidence" value="ECO:0007669"/>
    <property type="project" value="UniProtKB-SubCell"/>
</dbReference>
<dbReference type="PANTHER" id="PTHR42861">
    <property type="entry name" value="CALCIUM-TRANSPORTING ATPASE"/>
    <property type="match status" value="1"/>
</dbReference>
<keyword evidence="8 10" id="KW-1133">Transmembrane helix</keyword>
<dbReference type="GeneID" id="16995127"/>
<dbReference type="SMART" id="SM00831">
    <property type="entry name" value="Cation_ATPase_N"/>
    <property type="match status" value="1"/>
</dbReference>
<evidence type="ECO:0000256" key="5">
    <source>
        <dbReference type="ARBA" id="ARBA00022840"/>
    </source>
</evidence>
<organism evidence="13 14">
    <name type="scientific">Cyanidioschyzon merolae (strain NIES-3377 / 10D)</name>
    <name type="common">Unicellular red alga</name>
    <dbReference type="NCBI Taxonomy" id="280699"/>
    <lineage>
        <taxon>Eukaryota</taxon>
        <taxon>Rhodophyta</taxon>
        <taxon>Bangiophyceae</taxon>
        <taxon>Cyanidiales</taxon>
        <taxon>Cyanidiaceae</taxon>
        <taxon>Cyanidioschyzon</taxon>
    </lineage>
</organism>
<dbReference type="Gene3D" id="1.20.1110.10">
    <property type="entry name" value="Calcium-transporting ATPase, transmembrane domain"/>
    <property type="match status" value="2"/>
</dbReference>
<dbReference type="Pfam" id="PF00690">
    <property type="entry name" value="Cation_ATPase_N"/>
    <property type="match status" value="1"/>
</dbReference>
<dbReference type="InterPro" id="IPR005782">
    <property type="entry name" value="P-type_ATPase_IIA"/>
</dbReference>
<dbReference type="InterPro" id="IPR018303">
    <property type="entry name" value="ATPase_P-typ_P_site"/>
</dbReference>
<dbReference type="SFLD" id="SFLDG00002">
    <property type="entry name" value="C1.7:_P-type_atpase_like"/>
    <property type="match status" value="1"/>
</dbReference>
<dbReference type="SUPFAM" id="SSF81660">
    <property type="entry name" value="Metal cation-transporting ATPase, ATP-binding domain N"/>
    <property type="match status" value="1"/>
</dbReference>
<dbReference type="InterPro" id="IPR023299">
    <property type="entry name" value="ATPase_P-typ_cyto_dom_N"/>
</dbReference>
<dbReference type="SFLD" id="SFLDF00027">
    <property type="entry name" value="p-type_atpase"/>
    <property type="match status" value="1"/>
</dbReference>
<dbReference type="InterPro" id="IPR044492">
    <property type="entry name" value="P_typ_ATPase_HD_dom"/>
</dbReference>
<feature type="transmembrane region" description="Helical" evidence="10">
    <location>
        <begin position="1043"/>
        <end position="1063"/>
    </location>
</feature>
<dbReference type="FunFam" id="3.40.50.1000:FF:000083">
    <property type="entry name" value="Sodium/potassium-transporting ATPase subunit alpha"/>
    <property type="match status" value="1"/>
</dbReference>
<feature type="transmembrane region" description="Helical" evidence="10">
    <location>
        <begin position="216"/>
        <end position="234"/>
    </location>
</feature>
<keyword evidence="2" id="KW-0597">Phosphoprotein</keyword>
<dbReference type="InterPro" id="IPR008250">
    <property type="entry name" value="ATPase_P-typ_transduc_dom_A_sf"/>
</dbReference>
<dbReference type="SFLD" id="SFLDS00003">
    <property type="entry name" value="Haloacid_Dehalogenase"/>
    <property type="match status" value="1"/>
</dbReference>
<dbReference type="Gene3D" id="3.40.1110.10">
    <property type="entry name" value="Calcium-transporting ATPase, cytoplasmic domain N"/>
    <property type="match status" value="1"/>
</dbReference>
<keyword evidence="7" id="KW-1278">Translocase</keyword>
<dbReference type="InterPro" id="IPR001757">
    <property type="entry name" value="P_typ_ATPase"/>
</dbReference>
<keyword evidence="10" id="KW-0813">Transport</keyword>
<dbReference type="GO" id="GO:0005524">
    <property type="term" value="F:ATP binding"/>
    <property type="evidence" value="ECO:0007669"/>
    <property type="project" value="UniProtKB-KW"/>
</dbReference>
<dbReference type="SUPFAM" id="SSF81665">
    <property type="entry name" value="Calcium ATPase, transmembrane domain M"/>
    <property type="match status" value="1"/>
</dbReference>
<dbReference type="Gramene" id="CMM114CT">
    <property type="protein sequence ID" value="CMM114CT"/>
    <property type="gene ID" value="CMM114C"/>
</dbReference>
<dbReference type="GO" id="GO:0016887">
    <property type="term" value="F:ATP hydrolysis activity"/>
    <property type="evidence" value="ECO:0007669"/>
    <property type="project" value="InterPro"/>
</dbReference>
<dbReference type="InterPro" id="IPR023214">
    <property type="entry name" value="HAD_sf"/>
</dbReference>
<dbReference type="EMBL" id="AP006495">
    <property type="protein sequence ID" value="BAM80984.1"/>
    <property type="molecule type" value="Genomic_DNA"/>
</dbReference>
<dbReference type="PRINTS" id="PR00120">
    <property type="entry name" value="HATPASE"/>
</dbReference>
<dbReference type="RefSeq" id="XP_005537020.1">
    <property type="nucleotide sequence ID" value="XM_005536963.1"/>
</dbReference>
<evidence type="ECO:0000259" key="12">
    <source>
        <dbReference type="SMART" id="SM00831"/>
    </source>
</evidence>
<dbReference type="eggNOG" id="KOG0202">
    <property type="taxonomic scope" value="Eukaryota"/>
</dbReference>
<reference evidence="13 14" key="1">
    <citation type="journal article" date="2004" name="Nature">
        <title>Genome sequence of the ultrasmall unicellular red alga Cyanidioschyzon merolae 10D.</title>
        <authorList>
            <person name="Matsuzaki M."/>
            <person name="Misumi O."/>
            <person name="Shin-i T."/>
            <person name="Maruyama S."/>
            <person name="Takahara M."/>
            <person name="Miyagishima S."/>
            <person name="Mori T."/>
            <person name="Nishida K."/>
            <person name="Yagisawa F."/>
            <person name="Nishida K."/>
            <person name="Yoshida Y."/>
            <person name="Nishimura Y."/>
            <person name="Nakao S."/>
            <person name="Kobayashi T."/>
            <person name="Momoyama Y."/>
            <person name="Higashiyama T."/>
            <person name="Minoda A."/>
            <person name="Sano M."/>
            <person name="Nomoto H."/>
            <person name="Oishi K."/>
            <person name="Hayashi H."/>
            <person name="Ohta F."/>
            <person name="Nishizaka S."/>
            <person name="Haga S."/>
            <person name="Miura S."/>
            <person name="Morishita T."/>
            <person name="Kabeya Y."/>
            <person name="Terasawa K."/>
            <person name="Suzuki Y."/>
            <person name="Ishii Y."/>
            <person name="Asakawa S."/>
            <person name="Takano H."/>
            <person name="Ohta N."/>
            <person name="Kuroiwa H."/>
            <person name="Tanaka K."/>
            <person name="Shimizu N."/>
            <person name="Sugano S."/>
            <person name="Sato N."/>
            <person name="Nozaki H."/>
            <person name="Ogasawara N."/>
            <person name="Kohara Y."/>
            <person name="Kuroiwa T."/>
        </authorList>
    </citation>
    <scope>NUCLEOTIDE SEQUENCE [LARGE SCALE GENOMIC DNA]</scope>
    <source>
        <strain evidence="13 14">10D</strain>
    </source>
</reference>
<dbReference type="NCBIfam" id="TIGR01494">
    <property type="entry name" value="ATPase_P-type"/>
    <property type="match status" value="4"/>
</dbReference>
<keyword evidence="10" id="KW-0406">Ion transport</keyword>
<evidence type="ECO:0000256" key="9">
    <source>
        <dbReference type="ARBA" id="ARBA00023136"/>
    </source>
</evidence>
<reference evidence="13 14" key="2">
    <citation type="journal article" date="2007" name="BMC Biol.">
        <title>A 100%-complete sequence reveals unusually simple genomic features in the hot-spring red alga Cyanidioschyzon merolae.</title>
        <authorList>
            <person name="Nozaki H."/>
            <person name="Takano H."/>
            <person name="Misumi O."/>
            <person name="Terasawa K."/>
            <person name="Matsuzaki M."/>
            <person name="Maruyama S."/>
            <person name="Nishida K."/>
            <person name="Yagisawa F."/>
            <person name="Yoshida Y."/>
            <person name="Fujiwara T."/>
            <person name="Takio S."/>
            <person name="Tamura K."/>
            <person name="Chung S.J."/>
            <person name="Nakamura S."/>
            <person name="Kuroiwa H."/>
            <person name="Tanaka K."/>
            <person name="Sato N."/>
            <person name="Kuroiwa T."/>
        </authorList>
    </citation>
    <scope>NUCLEOTIDE SEQUENCE [LARGE SCALE GENOMIC DNA]</scope>
    <source>
        <strain evidence="13 14">10D</strain>
    </source>
</reference>
<keyword evidence="14" id="KW-1185">Reference proteome</keyword>
<keyword evidence="4 10" id="KW-0547">Nucleotide-binding</keyword>
<dbReference type="InterPro" id="IPR004014">
    <property type="entry name" value="ATPase_P-typ_cation-transptr_N"/>
</dbReference>
<feature type="region of interest" description="Disordered" evidence="11">
    <location>
        <begin position="1"/>
        <end position="24"/>
    </location>
</feature>
<evidence type="ECO:0000256" key="7">
    <source>
        <dbReference type="ARBA" id="ARBA00022967"/>
    </source>
</evidence>
<evidence type="ECO:0000256" key="2">
    <source>
        <dbReference type="ARBA" id="ARBA00022553"/>
    </source>
</evidence>
<accession>M1V8V6</accession>
<evidence type="ECO:0000313" key="14">
    <source>
        <dbReference type="Proteomes" id="UP000007014"/>
    </source>
</evidence>
<dbReference type="Gene3D" id="2.70.150.10">
    <property type="entry name" value="Calcium-transporting ATPase, cytoplasmic transduction domain A"/>
    <property type="match status" value="1"/>
</dbReference>
<comment type="caution">
    <text evidence="10">Lacks conserved residue(s) required for the propagation of feature annotation.</text>
</comment>
<dbReference type="Pfam" id="PF08282">
    <property type="entry name" value="Hydrolase_3"/>
    <property type="match status" value="1"/>
</dbReference>
<feature type="transmembrane region" description="Helical" evidence="10">
    <location>
        <begin position="941"/>
        <end position="962"/>
    </location>
</feature>
<dbReference type="GO" id="GO:0016020">
    <property type="term" value="C:membrane"/>
    <property type="evidence" value="ECO:0007669"/>
    <property type="project" value="UniProtKB-SubCell"/>
</dbReference>
<dbReference type="InterPro" id="IPR006068">
    <property type="entry name" value="ATPase_P-typ_cation-transptr_C"/>
</dbReference>
<dbReference type="HOGENOM" id="CLU_002360_3_2_1"/>
<dbReference type="InterPro" id="IPR059000">
    <property type="entry name" value="ATPase_P-type_domA"/>
</dbReference>
<dbReference type="InterPro" id="IPR036412">
    <property type="entry name" value="HAD-like_sf"/>
</dbReference>
<evidence type="ECO:0000256" key="10">
    <source>
        <dbReference type="RuleBase" id="RU361146"/>
    </source>
</evidence>
<evidence type="ECO:0000256" key="8">
    <source>
        <dbReference type="ARBA" id="ARBA00022989"/>
    </source>
</evidence>
<dbReference type="PROSITE" id="PS00154">
    <property type="entry name" value="ATPASE_E1_E2"/>
    <property type="match status" value="1"/>
</dbReference>
<keyword evidence="6" id="KW-0460">Magnesium</keyword>
<comment type="similarity">
    <text evidence="10">Belongs to the cation transport ATPase (P-type) (TC 3.A.3) family.</text>
</comment>
<dbReference type="OrthoDB" id="3352408at2759"/>
<dbReference type="Pfam" id="PF00689">
    <property type="entry name" value="Cation_ATPase_C"/>
    <property type="match status" value="1"/>
</dbReference>
<feature type="transmembrane region" description="Helical" evidence="10">
    <location>
        <begin position="1007"/>
        <end position="1023"/>
    </location>
</feature>
<evidence type="ECO:0000256" key="3">
    <source>
        <dbReference type="ARBA" id="ARBA00022692"/>
    </source>
</evidence>
<dbReference type="STRING" id="280699.M1V8V6"/>
<feature type="compositionally biased region" description="Polar residues" evidence="11">
    <location>
        <begin position="1"/>
        <end position="10"/>
    </location>
</feature>
<keyword evidence="3 10" id="KW-0812">Transmembrane</keyword>
<gene>
    <name evidence="13" type="ORF">CYME_CMM114C</name>
</gene>
<dbReference type="SUPFAM" id="SSF56784">
    <property type="entry name" value="HAD-like"/>
    <property type="match status" value="1"/>
</dbReference>
<dbReference type="SUPFAM" id="SSF81653">
    <property type="entry name" value="Calcium ATPase, transduction domain A"/>
    <property type="match status" value="1"/>
</dbReference>
<dbReference type="OMA" id="VCCGQFD"/>
<feature type="transmembrane region" description="Helical" evidence="10">
    <location>
        <begin position="186"/>
        <end position="204"/>
    </location>
</feature>
<dbReference type="FunFam" id="1.20.1110.10:FF:000065">
    <property type="entry name" value="Sarcoplasmic/endoplasmic reticulum calcium ATPase 1"/>
    <property type="match status" value="1"/>
</dbReference>
<evidence type="ECO:0000256" key="11">
    <source>
        <dbReference type="SAM" id="MobiDB-lite"/>
    </source>
</evidence>
<comment type="function">
    <text evidence="10">Catalyzes the hydrolysis of ATP coupled with the transport of calcium.</text>
</comment>
<dbReference type="Proteomes" id="UP000007014">
    <property type="component" value="Chromosome 13"/>
</dbReference>
<feature type="domain" description="Cation-transporting P-type ATPase N-terminal" evidence="12">
    <location>
        <begin position="128"/>
        <end position="202"/>
    </location>
</feature>
<proteinExistence type="inferred from homology"/>
<evidence type="ECO:0000256" key="4">
    <source>
        <dbReference type="ARBA" id="ARBA00022741"/>
    </source>
</evidence>
<dbReference type="Gene3D" id="3.40.50.1000">
    <property type="entry name" value="HAD superfamily/HAD-like"/>
    <property type="match status" value="2"/>
</dbReference>
<dbReference type="PRINTS" id="PR00119">
    <property type="entry name" value="CATATPASE"/>
</dbReference>
<sequence>MLGSSGASIQRTREVQSPKRRGDVRSFGHAKAAGVRSPQVTGFVPELCPRWGACPARQTRRRHTAAHCVVRPSSVYPRAVCSFVSSSWRLALKHIETASTGSVQRRLLGLQASSDSKDSTGAPTARLEPVFQTAEHVAAHYAVEIEAGLSTSRARELLRIHGPNALPEPEPQTLVQRVLKQFDDRLVQILLVAAGISFTLAATAKERTASAFLEPVIILTILLLNAGIGAILESRADESIRAMRAYMSEEAVVVRDQGARSCIPARELVPGDVIELRAGDLVPADARVVRLLSNTLQVDESILTGESLAVDKYVEAMEQAKDARGTGRLPYQEQRNMLFTGSVLTRGRCLAIVVATGENTAVGTIRGQLVRRSSSSSSSSASRKNGETELATEATTETPLVEQMNRLGDLLTNLVLGICAAVFALNLVQEIQQVPLAMIISQQQVDLSRILEQVIESFKFSVALAVAAVPEGLPAVITTCLALGTQRMSKRNVLIRSLPCIETLGCTSVICSDKTGTLTQNRMRVVELVPVHDSLKEALSLVLALCSEATLDGRGDPTELALLRAGEELRPSDSNRAFWESHARILQVNEFDRVRKRMSVVVTCSVPVLSTANTNDHKSTYTYSLVKGAPETVLEQCSFVEPDAVAYWSEQTRERSRSGLRCIALAIRECTSDAAQDSAEKQLTFLGLAALQDPPRPGVREAIARCRQAGIRVVMITGDHALTASAIAAQVGILDTSMIADAAAEKSGTLTPTVVLGADLESNRYTPDQVAAARVFARVEPKHKLQIVETLQRTRSEVVAMTGDGVNDAPALAAADVGVAMGTGTQVAKAAADMVIVDDNFATIVSAVEEGRSIYANMRQFIRYLLSSNIGEVIAVLVSSLWLHVPEILSPAQLLWVNLITDGLPAIALSFNPTDPEAMQRPPRRRDEPFLRTQGGLGGDLARYLAIGTYVGLACVFGYRGFIDNTVQARSVAMSVLVTAEMANALNAVSETESIILQPHLMVSNRWLLGAVLASMALQLIVLESPLSQTAFGVERLSLGDWLFVVGASVPVIAVDEVFKFFLRRARAKRSSQGS</sequence>
<dbReference type="Pfam" id="PF13246">
    <property type="entry name" value="Cation_ATPase"/>
    <property type="match status" value="1"/>
</dbReference>
<evidence type="ECO:0000256" key="1">
    <source>
        <dbReference type="ARBA" id="ARBA00004127"/>
    </source>
</evidence>
<dbReference type="AlphaFoldDB" id="M1V8V6"/>
<dbReference type="Pfam" id="PF00122">
    <property type="entry name" value="E1-E2_ATPase"/>
    <property type="match status" value="1"/>
</dbReference>
<dbReference type="GO" id="GO:0005388">
    <property type="term" value="F:P-type calcium transporter activity"/>
    <property type="evidence" value="ECO:0007669"/>
    <property type="project" value="UniProtKB-EC"/>
</dbReference>
<feature type="region of interest" description="Disordered" evidence="11">
    <location>
        <begin position="373"/>
        <end position="397"/>
    </location>
</feature>
<comment type="catalytic activity">
    <reaction evidence="10">
        <text>Ca(2+)(in) + ATP + H2O = Ca(2+)(out) + ADP + phosphate + H(+)</text>
        <dbReference type="Rhea" id="RHEA:18105"/>
        <dbReference type="ChEBI" id="CHEBI:15377"/>
        <dbReference type="ChEBI" id="CHEBI:15378"/>
        <dbReference type="ChEBI" id="CHEBI:29108"/>
        <dbReference type="ChEBI" id="CHEBI:30616"/>
        <dbReference type="ChEBI" id="CHEBI:43474"/>
        <dbReference type="ChEBI" id="CHEBI:456216"/>
        <dbReference type="EC" id="7.2.2.10"/>
    </reaction>
</comment>
<keyword evidence="5 10" id="KW-0067">ATP-binding</keyword>
<dbReference type="KEGG" id="cme:CYME_CMM114C"/>
<keyword evidence="9 10" id="KW-0472">Membrane</keyword>
<dbReference type="FunFam" id="2.70.150.10:FF:000160">
    <property type="entry name" value="Sarcoplasmic/endoplasmic reticulum calcium ATPase 1"/>
    <property type="match status" value="1"/>
</dbReference>